<evidence type="ECO:0000256" key="1">
    <source>
        <dbReference type="HAMAP-Rule" id="MF_00771"/>
    </source>
</evidence>
<dbReference type="EMBL" id="JRLF01000012">
    <property type="protein sequence ID" value="KQB39645.1"/>
    <property type="molecule type" value="Genomic_DNA"/>
</dbReference>
<dbReference type="OrthoDB" id="9793567at2"/>
<organism evidence="3 4">
    <name type="scientific">Flavobacterium aquidurense</name>
    <dbReference type="NCBI Taxonomy" id="362413"/>
    <lineage>
        <taxon>Bacteria</taxon>
        <taxon>Pseudomonadati</taxon>
        <taxon>Bacteroidota</taxon>
        <taxon>Flavobacteriia</taxon>
        <taxon>Flavobacteriales</taxon>
        <taxon>Flavobacteriaceae</taxon>
        <taxon>Flavobacterium</taxon>
    </lineage>
</organism>
<dbReference type="InterPro" id="IPR015947">
    <property type="entry name" value="PUA-like_sf"/>
</dbReference>
<dbReference type="SUPFAM" id="SSF88697">
    <property type="entry name" value="PUA domain-like"/>
    <property type="match status" value="1"/>
</dbReference>
<accession>A0A0Q0S2U8</accession>
<dbReference type="Gene3D" id="3.10.590.10">
    <property type="entry name" value="ph1033 like domains"/>
    <property type="match status" value="1"/>
</dbReference>
<dbReference type="RefSeq" id="WP_055096275.1">
    <property type="nucleotide sequence ID" value="NZ_JRLF01000012.1"/>
</dbReference>
<comment type="similarity">
    <text evidence="1">Belongs to the UPF0310 family.</text>
</comment>
<reference evidence="3 4" key="1">
    <citation type="submission" date="2014-09" db="EMBL/GenBank/DDBJ databases">
        <title>Genome sequence of Flavobacterium aquidurense RC62.</title>
        <authorList>
            <person name="Kim J.F."/>
            <person name="Kwak M.-J."/>
        </authorList>
    </citation>
    <scope>NUCLEOTIDE SEQUENCE [LARGE SCALE GENOMIC DNA]</scope>
    <source>
        <strain evidence="3 4">RC62</strain>
    </source>
</reference>
<dbReference type="InterPro" id="IPR002740">
    <property type="entry name" value="EVE_domain"/>
</dbReference>
<sequence>MRAKKYWIAAISKEHTKRAINGGFIQVCHGKQAPLKRMQKEDYLLVYSSKITMEENEKCQAFTALGKVIDDEVYDFQMTENFVPFRRNIQFMECNEVSILPLIENLEFISNKKSWGYPFRYGFFEINENDFNFITSKMAFKANVD</sequence>
<feature type="domain" description="EVE" evidence="2">
    <location>
        <begin position="5"/>
        <end position="136"/>
    </location>
</feature>
<dbReference type="HAMAP" id="MF_00771">
    <property type="entry name" value="UPF0310"/>
    <property type="match status" value="1"/>
</dbReference>
<evidence type="ECO:0000259" key="2">
    <source>
        <dbReference type="Pfam" id="PF01878"/>
    </source>
</evidence>
<dbReference type="AlphaFoldDB" id="A0A0Q0S2U8"/>
<gene>
    <name evidence="3" type="ORF">RC62_1331</name>
</gene>
<dbReference type="STRING" id="362413.RC62_1331"/>
<dbReference type="NCBIfam" id="NF002616">
    <property type="entry name" value="PRK02268.1-2"/>
    <property type="match status" value="1"/>
</dbReference>
<dbReference type="CDD" id="cd21132">
    <property type="entry name" value="EVE-like"/>
    <property type="match status" value="1"/>
</dbReference>
<proteinExistence type="inferred from homology"/>
<comment type="caution">
    <text evidence="3">The sequence shown here is derived from an EMBL/GenBank/DDBJ whole genome shotgun (WGS) entry which is preliminary data.</text>
</comment>
<dbReference type="Proteomes" id="UP000050443">
    <property type="component" value="Unassembled WGS sequence"/>
</dbReference>
<protein>
    <recommendedName>
        <fullName evidence="1">UPF0310 protein RC62_1331</fullName>
    </recommendedName>
</protein>
<dbReference type="Pfam" id="PF01878">
    <property type="entry name" value="EVE"/>
    <property type="match status" value="1"/>
</dbReference>
<evidence type="ECO:0000313" key="3">
    <source>
        <dbReference type="EMBL" id="KQB39645.1"/>
    </source>
</evidence>
<dbReference type="PATRIC" id="fig|362413.3.peg.1301"/>
<evidence type="ECO:0000313" key="4">
    <source>
        <dbReference type="Proteomes" id="UP000050443"/>
    </source>
</evidence>
<dbReference type="InterPro" id="IPR022996">
    <property type="entry name" value="UPF0310"/>
</dbReference>
<name>A0A0Q0S2U8_9FLAO</name>